<dbReference type="PRINTS" id="PR00080">
    <property type="entry name" value="SDRFAMILY"/>
</dbReference>
<dbReference type="PANTHER" id="PTHR43639:SF1">
    <property type="entry name" value="SHORT-CHAIN DEHYDROGENASE_REDUCTASE FAMILY PROTEIN"/>
    <property type="match status" value="1"/>
</dbReference>
<dbReference type="InterPro" id="IPR020904">
    <property type="entry name" value="Sc_DH/Rdtase_CS"/>
</dbReference>
<protein>
    <submittedName>
        <fullName evidence="4">NAD(P)-binding protein</fullName>
    </submittedName>
</protein>
<gene>
    <name evidence="4" type="ORF">D6C90_00848</name>
</gene>
<dbReference type="InterPro" id="IPR002347">
    <property type="entry name" value="SDR_fam"/>
</dbReference>
<dbReference type="PRINTS" id="PR00081">
    <property type="entry name" value="GDHRDH"/>
</dbReference>
<organism evidence="4 5">
    <name type="scientific">Aureobasidium pullulans</name>
    <name type="common">Black yeast</name>
    <name type="synonym">Pullularia pullulans</name>
    <dbReference type="NCBI Taxonomy" id="5580"/>
    <lineage>
        <taxon>Eukaryota</taxon>
        <taxon>Fungi</taxon>
        <taxon>Dikarya</taxon>
        <taxon>Ascomycota</taxon>
        <taxon>Pezizomycotina</taxon>
        <taxon>Dothideomycetes</taxon>
        <taxon>Dothideomycetidae</taxon>
        <taxon>Dothideales</taxon>
        <taxon>Saccotheciaceae</taxon>
        <taxon>Aureobasidium</taxon>
    </lineage>
</organism>
<accession>A0A4S9VN78</accession>
<dbReference type="Pfam" id="PF13561">
    <property type="entry name" value="adh_short_C2"/>
    <property type="match status" value="1"/>
</dbReference>
<evidence type="ECO:0000256" key="3">
    <source>
        <dbReference type="ARBA" id="ARBA00023002"/>
    </source>
</evidence>
<comment type="similarity">
    <text evidence="1">Belongs to the short-chain dehydrogenases/reductases (SDR) family.</text>
</comment>
<evidence type="ECO:0000256" key="1">
    <source>
        <dbReference type="ARBA" id="ARBA00006484"/>
    </source>
</evidence>
<dbReference type="SUPFAM" id="SSF51735">
    <property type="entry name" value="NAD(P)-binding Rossmann-fold domains"/>
    <property type="match status" value="1"/>
</dbReference>
<keyword evidence="3" id="KW-0560">Oxidoreductase</keyword>
<comment type="caution">
    <text evidence="4">The sequence shown here is derived from an EMBL/GenBank/DDBJ whole genome shotgun (WGS) entry which is preliminary data.</text>
</comment>
<dbReference type="PROSITE" id="PS00061">
    <property type="entry name" value="ADH_SHORT"/>
    <property type="match status" value="1"/>
</dbReference>
<dbReference type="AlphaFoldDB" id="A0A4S9VN78"/>
<name>A0A4S9VN78_AURPU</name>
<keyword evidence="2" id="KW-0521">NADP</keyword>
<sequence length="338" mass="37351">MVSRRSMPVPVLVQDNVIEIRLQCPHRAKLLTELRSRTPVSKCLSTKSYELLPDQHMSTPMNYLVTGAGRGIGRGLARNLLAQGHRVFLLDSNESELSNTLSLASDWAKSSFSVSGNSLYKGKVVDLRNREEIKNVVGEVNEFFGGRLHALVNNAFATPHTWRDEKGMEDDPSSDDIMDQWDDKIAVGLTAPFLLSRLCVPMLKGKGKESSAGCIINIASTRAKQAEDNHEGYSAAKGGILGLTQSMSISLGHRHNIRVNAIIPGWINVENENKAADEKNAKWEDGMTDEDHSWHPAGRVGKVEDIHKAVKFLVESDFVTGEEIVVDGGVTRKMYYPE</sequence>
<dbReference type="Gene3D" id="3.40.50.720">
    <property type="entry name" value="NAD(P)-binding Rossmann-like Domain"/>
    <property type="match status" value="1"/>
</dbReference>
<evidence type="ECO:0000313" key="5">
    <source>
        <dbReference type="Proteomes" id="UP000310121"/>
    </source>
</evidence>
<dbReference type="InterPro" id="IPR036291">
    <property type="entry name" value="NAD(P)-bd_dom_sf"/>
</dbReference>
<dbReference type="GO" id="GO:0016491">
    <property type="term" value="F:oxidoreductase activity"/>
    <property type="evidence" value="ECO:0007669"/>
    <property type="project" value="UniProtKB-KW"/>
</dbReference>
<proteinExistence type="inferred from homology"/>
<evidence type="ECO:0000256" key="2">
    <source>
        <dbReference type="ARBA" id="ARBA00022857"/>
    </source>
</evidence>
<dbReference type="Proteomes" id="UP000310121">
    <property type="component" value="Unassembled WGS sequence"/>
</dbReference>
<evidence type="ECO:0000313" key="4">
    <source>
        <dbReference type="EMBL" id="THZ52927.1"/>
    </source>
</evidence>
<dbReference type="PANTHER" id="PTHR43639">
    <property type="entry name" value="OXIDOREDUCTASE, SHORT-CHAIN DEHYDROGENASE/REDUCTASE FAMILY (AFU_ORTHOLOGUE AFUA_5G02870)"/>
    <property type="match status" value="1"/>
</dbReference>
<dbReference type="EMBL" id="QZBN01000030">
    <property type="protein sequence ID" value="THZ52927.1"/>
    <property type="molecule type" value="Genomic_DNA"/>
</dbReference>
<reference evidence="4 5" key="1">
    <citation type="submission" date="2018-10" db="EMBL/GenBank/DDBJ databases">
        <title>Fifty Aureobasidium pullulans genomes reveal a recombining polyextremotolerant generalist.</title>
        <authorList>
            <person name="Gostincar C."/>
            <person name="Turk M."/>
            <person name="Zajc J."/>
            <person name="Gunde-Cimerman N."/>
        </authorList>
    </citation>
    <scope>NUCLEOTIDE SEQUENCE [LARGE SCALE GENOMIC DNA]</scope>
    <source>
        <strain evidence="4 5">EXF-3844</strain>
    </source>
</reference>